<dbReference type="InterPro" id="IPR036188">
    <property type="entry name" value="FAD/NAD-bd_sf"/>
</dbReference>
<dbReference type="InterPro" id="IPR020946">
    <property type="entry name" value="Flavin_mOase-like"/>
</dbReference>
<dbReference type="InterPro" id="IPR000960">
    <property type="entry name" value="Flavin_mOase"/>
</dbReference>
<dbReference type="EMBL" id="JBEVCJ010000025">
    <property type="protein sequence ID" value="MET1256665.1"/>
    <property type="molecule type" value="Genomic_DNA"/>
</dbReference>
<evidence type="ECO:0000256" key="2">
    <source>
        <dbReference type="ARBA" id="ARBA00022630"/>
    </source>
</evidence>
<gene>
    <name evidence="6" type="ORF">ABVT43_16105</name>
</gene>
<dbReference type="PANTHER" id="PTHR23023">
    <property type="entry name" value="DIMETHYLANILINE MONOOXYGENASE"/>
    <property type="match status" value="1"/>
</dbReference>
<comment type="caution">
    <text evidence="6">The sequence shown here is derived from an EMBL/GenBank/DDBJ whole genome shotgun (WGS) entry which is preliminary data.</text>
</comment>
<dbReference type="Proteomes" id="UP001548189">
    <property type="component" value="Unassembled WGS sequence"/>
</dbReference>
<evidence type="ECO:0000256" key="1">
    <source>
        <dbReference type="ARBA" id="ARBA00009183"/>
    </source>
</evidence>
<dbReference type="SUPFAM" id="SSF51905">
    <property type="entry name" value="FAD/NAD(P)-binding domain"/>
    <property type="match status" value="2"/>
</dbReference>
<comment type="similarity">
    <text evidence="1">Belongs to the FMO family.</text>
</comment>
<protein>
    <submittedName>
        <fullName evidence="6">NAD(P)-binding domain-containing protein</fullName>
    </submittedName>
</protein>
<dbReference type="PRINTS" id="PR00370">
    <property type="entry name" value="FMOXYGENASE"/>
</dbReference>
<accession>A0ABV2BXK1</accession>
<name>A0ABV2BXK1_9GAMM</name>
<proteinExistence type="inferred from homology"/>
<dbReference type="Gene3D" id="3.50.50.60">
    <property type="entry name" value="FAD/NAD(P)-binding domain"/>
    <property type="match status" value="2"/>
</dbReference>
<evidence type="ECO:0000256" key="5">
    <source>
        <dbReference type="ARBA" id="ARBA00023002"/>
    </source>
</evidence>
<keyword evidence="7" id="KW-1185">Reference proteome</keyword>
<organism evidence="6 7">
    <name type="scientific">Aliikangiella maris</name>
    <dbReference type="NCBI Taxonomy" id="3162458"/>
    <lineage>
        <taxon>Bacteria</taxon>
        <taxon>Pseudomonadati</taxon>
        <taxon>Pseudomonadota</taxon>
        <taxon>Gammaproteobacteria</taxon>
        <taxon>Oceanospirillales</taxon>
        <taxon>Pleioneaceae</taxon>
        <taxon>Aliikangiella</taxon>
    </lineage>
</organism>
<keyword evidence="4" id="KW-0521">NADP</keyword>
<evidence type="ECO:0000256" key="3">
    <source>
        <dbReference type="ARBA" id="ARBA00022827"/>
    </source>
</evidence>
<evidence type="ECO:0000256" key="4">
    <source>
        <dbReference type="ARBA" id="ARBA00022857"/>
    </source>
</evidence>
<keyword evidence="5" id="KW-0560">Oxidoreductase</keyword>
<keyword evidence="2" id="KW-0285">Flavoprotein</keyword>
<keyword evidence="3" id="KW-0274">FAD</keyword>
<sequence>MKVCVIGAGPSGLTTIKQLIDENHEVTCFEKNEDIGGIWYRTPDDKDQMKAYDNLMLTISMKMMAFSDFMHKGERTFTDHKGYLKYLQNYCEHYQLKQHIQFNSMVEEIIHQADGSWSIVVRDSNAHIKTYNFEALAVCSGPFKKPNREIPEIKNFSGNVIHSSEYRNNRNFVGKKVLVIGLAESSADILREISNVSESCTVSIRSHTFLLPRLIYGHYATDSLTTRSHHHEMWIRSTGFKYQLKSFSQDNWFLKKLFISVVNLYGLLSIPLKLIGKLFGIDHSKKTLSSINDMGQPAYPSKVDMYTENTKEVRDFIDRWNKTSHKGAGNWSQKIIFCKNVSFVPNIINGKIKVQETGIDYIDGNTVHFKDTTMQAFDTIVLCTGFLKDFSIFKNIEIKDNNVRNLYKHAFHPDCNGRLAMIGFLRPISGGIPICAEMQARYFAQLCSNNINLPDNLMERIEKEKQWEEHWMSLSPRHTESMPSQIMFLDAIAKEIGCHIPMWKLLLHPKLFVKMWFYSFNQACYRIEGPHSMREESMQEVLNEKLPLNDSLFMFAMIVLSLLPSSVHPKNISLRYVNTD</sequence>
<dbReference type="RefSeq" id="WP_353897249.1">
    <property type="nucleotide sequence ID" value="NZ_JBEVCJ010000025.1"/>
</dbReference>
<reference evidence="6 7" key="1">
    <citation type="submission" date="2024-06" db="EMBL/GenBank/DDBJ databases">
        <authorList>
            <person name="Li F."/>
        </authorList>
    </citation>
    <scope>NUCLEOTIDE SEQUENCE [LARGE SCALE GENOMIC DNA]</scope>
    <source>
        <strain evidence="6 7">GXAS 311</strain>
    </source>
</reference>
<dbReference type="PIRSF" id="PIRSF000332">
    <property type="entry name" value="FMO"/>
    <property type="match status" value="1"/>
</dbReference>
<evidence type="ECO:0000313" key="6">
    <source>
        <dbReference type="EMBL" id="MET1256665.1"/>
    </source>
</evidence>
<dbReference type="InterPro" id="IPR050346">
    <property type="entry name" value="FMO-like"/>
</dbReference>
<dbReference type="Pfam" id="PF00743">
    <property type="entry name" value="FMO-like"/>
    <property type="match status" value="2"/>
</dbReference>
<evidence type="ECO:0000313" key="7">
    <source>
        <dbReference type="Proteomes" id="UP001548189"/>
    </source>
</evidence>